<sequence length="1320" mass="147771">MSRVKAWCGRLELIPGTLDLHVVEPSLSLDVELTETRTLYYSIRVSVSSPAAFSLASPPAPPPDAGDHDRSQGGRRQRRQHDPSSSTSQAAEDSTTTPRGPVHARLGPRCPGTGHTVAASSYLETVQPIVAEASSVDEGELMAPSPVLCMAAPSPVLSTLGIGDAGSQELHSFLATAQLRTTAEEVAPACSPVSAGPPAGPPSLTGLVEDGPPEVPAPEQPSEADKTLKIKILKKKAGENVHPPALHHSRRVAGAKPCSPGPIVTAAQRKVIKSLGLSDGKEVIDQKAQDDYSKLFEQPLTDVDLSALAAIFGWQTDLVVDVRGWELLAGFWLCGVFRLVVLLVLPMNPSSILVWNARGLNKKARRNSVRETILSSRPDIVYLQETKVAAVSSQLLLTVFGSAFDKFVSLPADGSRGGILIAWKGACCHAISSRVDRYSVSIQFAEQEGRNWWFTGVYGPQEDEHKIQFLQELRDIRALCAGPWMVAGEFNLIYQAADKNNANLNRAMMGRFRKFLDDTNLKEFPLHGRKFTWSNERSSPTLRLSKGLQKWSQRKVGNIRLQLEMTKEILHRLEIARDNRALSTGEEDFRRKLKLHSLGLASLERTVARLRSRILYLREGDANTSFFHQQARYRKKKNFIAKFSVEDELITSQEDKQQAAHDYFDALLGSAEQRDFTLDLHSLELQHHDLSELDEPFTEEEVWVTIRELPMDKAPGPDGFTGRFYKTCWSVIKDDTGHVSKFKLLNSAFITLLPKKVDALQVKDFRPISLIHSFAKLLLTNRLAPKLPELVSVNQSAFVKGQSILDNFLMVQQLARSLHISKTPHVLLKLDISKAFDLHIGFGCKWCNLISLLLSTSSTRILINSMPGNSIYHHRGLHQGDPLSSMLFILVMEVLNSLLTFSTQEHLLQPIACQQAKHRVSFYADDVIMFLRPLRTDLLVITQLLDLLPCELKEFPCDYLGLPLTIRKLTKSELLPLVDKVPAKLLGWKATLVSKAGRLVMVKVVLSSIPIYSMLALDLPKWVLKAIDKRRRGFLWKGKEQLNGGNCPVAWESVQRPLQFEGLGVLNLQLFGWALRVCWLWLQKTDASCPWAGLPIRVPPNVQAFWLQGQKIADLAPNLFLLIPKKTRKQRTVAQGLQDRSWVHDIRGALSVQVLVEYLQLWNLIDNVELQHDTLDQHTWRLSNLGIYSSKSAYEAFFTGTIKFSPWRCIWKTWAPLKCKLFIWLAVKNRCWTADRLAKRGLPHPSACPLCDQAAETIQHILISCVFSREVWTSIFQKLGLLALAPQPGCRSFIRWWGRFRKAVPKELRKGLNSLITLVA</sequence>
<dbReference type="Pfam" id="PF03372">
    <property type="entry name" value="Exo_endo_phos"/>
    <property type="match status" value="1"/>
</dbReference>
<evidence type="ECO:0000313" key="6">
    <source>
        <dbReference type="Proteomes" id="UP001341281"/>
    </source>
</evidence>
<feature type="region of interest" description="Disordered" evidence="1">
    <location>
        <begin position="52"/>
        <end position="115"/>
    </location>
</feature>
<dbReference type="GO" id="GO:0003677">
    <property type="term" value="F:DNA binding"/>
    <property type="evidence" value="ECO:0007669"/>
    <property type="project" value="InterPro"/>
</dbReference>
<accession>A0AAQ3XFP3</accession>
<dbReference type="GO" id="GO:0004519">
    <property type="term" value="F:endonuclease activity"/>
    <property type="evidence" value="ECO:0007669"/>
    <property type="project" value="InterPro"/>
</dbReference>
<dbReference type="InterPro" id="IPR020847">
    <property type="entry name" value="AP_endonuclease_F1_BS"/>
</dbReference>
<evidence type="ECO:0000259" key="4">
    <source>
        <dbReference type="Pfam" id="PF13966"/>
    </source>
</evidence>
<proteinExistence type="predicted"/>
<name>A0AAQ3XFP3_PASNO</name>
<feature type="compositionally biased region" description="Polar residues" evidence="1">
    <location>
        <begin position="83"/>
        <end position="98"/>
    </location>
</feature>
<dbReference type="GO" id="GO:0006281">
    <property type="term" value="P:DNA repair"/>
    <property type="evidence" value="ECO:0007669"/>
    <property type="project" value="InterPro"/>
</dbReference>
<feature type="domain" description="Reverse transcriptase zinc-binding" evidence="4">
    <location>
        <begin position="1188"/>
        <end position="1272"/>
    </location>
</feature>
<dbReference type="InterPro" id="IPR026960">
    <property type="entry name" value="RVT-Znf"/>
</dbReference>
<dbReference type="PANTHER" id="PTHR33116:SF78">
    <property type="entry name" value="OS12G0587133 PROTEIN"/>
    <property type="match status" value="1"/>
</dbReference>
<evidence type="ECO:0000259" key="3">
    <source>
        <dbReference type="Pfam" id="PF03372"/>
    </source>
</evidence>
<dbReference type="InterPro" id="IPR036691">
    <property type="entry name" value="Endo/exonu/phosph_ase_sf"/>
</dbReference>
<evidence type="ECO:0008006" key="7">
    <source>
        <dbReference type="Google" id="ProtNLM"/>
    </source>
</evidence>
<dbReference type="Pfam" id="PF13966">
    <property type="entry name" value="zf-RVT"/>
    <property type="match status" value="1"/>
</dbReference>
<feature type="region of interest" description="Disordered" evidence="1">
    <location>
        <begin position="189"/>
        <end position="225"/>
    </location>
</feature>
<feature type="domain" description="Reverse transcriptase" evidence="2">
    <location>
        <begin position="755"/>
        <end position="933"/>
    </location>
</feature>
<dbReference type="InterPro" id="IPR005135">
    <property type="entry name" value="Endo/exonuclease/phosphatase"/>
</dbReference>
<dbReference type="InterPro" id="IPR043502">
    <property type="entry name" value="DNA/RNA_pol_sf"/>
</dbReference>
<evidence type="ECO:0000259" key="2">
    <source>
        <dbReference type="Pfam" id="PF00078"/>
    </source>
</evidence>
<dbReference type="SUPFAM" id="SSF56219">
    <property type="entry name" value="DNase I-like"/>
    <property type="match status" value="1"/>
</dbReference>
<dbReference type="EMBL" id="CP144753">
    <property type="protein sequence ID" value="WVZ94677.1"/>
    <property type="molecule type" value="Genomic_DNA"/>
</dbReference>
<dbReference type="Gene3D" id="3.60.10.10">
    <property type="entry name" value="Endonuclease/exonuclease/phosphatase"/>
    <property type="match status" value="1"/>
</dbReference>
<feature type="domain" description="Endonuclease/exonuclease/phosphatase" evidence="3">
    <location>
        <begin position="354"/>
        <end position="544"/>
    </location>
</feature>
<keyword evidence="6" id="KW-1185">Reference proteome</keyword>
<organism evidence="5 6">
    <name type="scientific">Paspalum notatum var. saurae</name>
    <dbReference type="NCBI Taxonomy" id="547442"/>
    <lineage>
        <taxon>Eukaryota</taxon>
        <taxon>Viridiplantae</taxon>
        <taxon>Streptophyta</taxon>
        <taxon>Embryophyta</taxon>
        <taxon>Tracheophyta</taxon>
        <taxon>Spermatophyta</taxon>
        <taxon>Magnoliopsida</taxon>
        <taxon>Liliopsida</taxon>
        <taxon>Poales</taxon>
        <taxon>Poaceae</taxon>
        <taxon>PACMAD clade</taxon>
        <taxon>Panicoideae</taxon>
        <taxon>Andropogonodae</taxon>
        <taxon>Paspaleae</taxon>
        <taxon>Paspalinae</taxon>
        <taxon>Paspalum</taxon>
    </lineage>
</organism>
<protein>
    <recommendedName>
        <fullName evidence="7">Reverse transcriptase domain-containing protein</fullName>
    </recommendedName>
</protein>
<reference evidence="5 6" key="1">
    <citation type="submission" date="2024-02" db="EMBL/GenBank/DDBJ databases">
        <title>High-quality chromosome-scale genome assembly of Pensacola bahiagrass (Paspalum notatum Flugge var. saurae).</title>
        <authorList>
            <person name="Vega J.M."/>
            <person name="Podio M."/>
            <person name="Orjuela J."/>
            <person name="Siena L.A."/>
            <person name="Pessino S.C."/>
            <person name="Combes M.C."/>
            <person name="Mariac C."/>
            <person name="Albertini E."/>
            <person name="Pupilli F."/>
            <person name="Ortiz J.P.A."/>
            <person name="Leblanc O."/>
        </authorList>
    </citation>
    <scope>NUCLEOTIDE SEQUENCE [LARGE SCALE GENOMIC DNA]</scope>
    <source>
        <strain evidence="5">R1</strain>
        <tissue evidence="5">Leaf</tissue>
    </source>
</reference>
<dbReference type="PROSITE" id="PS00726">
    <property type="entry name" value="AP_NUCLEASE_F1_1"/>
    <property type="match status" value="1"/>
</dbReference>
<dbReference type="InterPro" id="IPR000477">
    <property type="entry name" value="RT_dom"/>
</dbReference>
<dbReference type="SUPFAM" id="SSF56672">
    <property type="entry name" value="DNA/RNA polymerases"/>
    <property type="match status" value="1"/>
</dbReference>
<dbReference type="Pfam" id="PF00078">
    <property type="entry name" value="RVT_1"/>
    <property type="match status" value="1"/>
</dbReference>
<dbReference type="Proteomes" id="UP001341281">
    <property type="component" value="Chromosome 09"/>
</dbReference>
<dbReference type="PANTHER" id="PTHR33116">
    <property type="entry name" value="REVERSE TRANSCRIPTASE ZINC-BINDING DOMAIN-CONTAINING PROTEIN-RELATED-RELATED"/>
    <property type="match status" value="1"/>
</dbReference>
<evidence type="ECO:0000256" key="1">
    <source>
        <dbReference type="SAM" id="MobiDB-lite"/>
    </source>
</evidence>
<gene>
    <name evidence="5" type="ORF">U9M48_040542</name>
</gene>
<evidence type="ECO:0000313" key="5">
    <source>
        <dbReference type="EMBL" id="WVZ94677.1"/>
    </source>
</evidence>
<dbReference type="CDD" id="cd01650">
    <property type="entry name" value="RT_nLTR_like"/>
    <property type="match status" value="1"/>
</dbReference>